<dbReference type="InterPro" id="IPR025534">
    <property type="entry name" value="DUF4420"/>
</dbReference>
<dbReference type="Pfam" id="PF14390">
    <property type="entry name" value="DUF4420"/>
    <property type="match status" value="1"/>
</dbReference>
<dbReference type="AlphaFoldDB" id="A0A4V2T2L0"/>
<dbReference type="RefSeq" id="WP_132849437.1">
    <property type="nucleotide sequence ID" value="NZ_CP058648.1"/>
</dbReference>
<organism evidence="1 2">
    <name type="scientific">Serpentinicella alkaliphila</name>
    <dbReference type="NCBI Taxonomy" id="1734049"/>
    <lineage>
        <taxon>Bacteria</taxon>
        <taxon>Bacillati</taxon>
        <taxon>Bacillota</taxon>
        <taxon>Clostridia</taxon>
        <taxon>Peptostreptococcales</taxon>
        <taxon>Natronincolaceae</taxon>
        <taxon>Serpentinicella</taxon>
    </lineage>
</organism>
<keyword evidence="2" id="KW-1185">Reference proteome</keyword>
<protein>
    <submittedName>
        <fullName evidence="1">Putative PD-(D/E)XK family protein DUF4420</fullName>
    </submittedName>
</protein>
<accession>A0A4V2T2L0</accession>
<proteinExistence type="predicted"/>
<dbReference type="OrthoDB" id="1902020at2"/>
<gene>
    <name evidence="1" type="ORF">EDD79_10442</name>
</gene>
<dbReference type="EMBL" id="SLYC01000044">
    <property type="protein sequence ID" value="TCP97843.1"/>
    <property type="molecule type" value="Genomic_DNA"/>
</dbReference>
<evidence type="ECO:0000313" key="1">
    <source>
        <dbReference type="EMBL" id="TCP97843.1"/>
    </source>
</evidence>
<sequence length="316" mass="36755">MINNTNPWIKMSVSSLRRIDAKVNHNIFWIKDFYGNYGFCIHSKIGFNIDENTIKLRGISISKRNSNSNNGIVELYLILNNYEEWEIFLTLCEDLVAVTKKYISDELMIHAVENRLRRWQQLLKMQINRSLTLEKQMGLFSELLCLRDFVCKKVGIKQAITSWVGPEYDKQDFLLDDMVIEVKSYRSSKGEFAHISSLHQLNSEKEPLYLFTYSLTTSENGLTVENVIESIRLVLKNESNETINMFEDRLIEYGYVPELNNEPLKKFILDKLKVFCVMPCFPKISSNVVSSHIVSVKYTIDLTKCNEFEINIGSLL</sequence>
<evidence type="ECO:0000313" key="2">
    <source>
        <dbReference type="Proteomes" id="UP000295504"/>
    </source>
</evidence>
<name>A0A4V2T2L0_9FIRM</name>
<reference evidence="1 2" key="1">
    <citation type="submission" date="2019-03" db="EMBL/GenBank/DDBJ databases">
        <title>Genomic Encyclopedia of Type Strains, Phase IV (KMG-IV): sequencing the most valuable type-strain genomes for metagenomic binning, comparative biology and taxonomic classification.</title>
        <authorList>
            <person name="Goeker M."/>
        </authorList>
    </citation>
    <scope>NUCLEOTIDE SEQUENCE [LARGE SCALE GENOMIC DNA]</scope>
    <source>
        <strain evidence="1 2">DSM 100013</strain>
    </source>
</reference>
<dbReference type="Proteomes" id="UP000295504">
    <property type="component" value="Unassembled WGS sequence"/>
</dbReference>
<comment type="caution">
    <text evidence="1">The sequence shown here is derived from an EMBL/GenBank/DDBJ whole genome shotgun (WGS) entry which is preliminary data.</text>
</comment>